<evidence type="ECO:0000256" key="2">
    <source>
        <dbReference type="SAM" id="SignalP"/>
    </source>
</evidence>
<evidence type="ECO:0000313" key="3">
    <source>
        <dbReference type="EMBL" id="GAA95917.1"/>
    </source>
</evidence>
<evidence type="ECO:0000256" key="1">
    <source>
        <dbReference type="SAM" id="MobiDB-lite"/>
    </source>
</evidence>
<feature type="compositionally biased region" description="Acidic residues" evidence="1">
    <location>
        <begin position="596"/>
        <end position="606"/>
    </location>
</feature>
<feature type="compositionally biased region" description="Basic and acidic residues" evidence="1">
    <location>
        <begin position="316"/>
        <end position="328"/>
    </location>
</feature>
<dbReference type="Proteomes" id="UP000009131">
    <property type="component" value="Unassembled WGS sequence"/>
</dbReference>
<gene>
    <name evidence="3" type="primary">Mo02575</name>
    <name evidence="3" type="ORF">E5Q_02575</name>
</gene>
<accession>G7DZA7</accession>
<feature type="region of interest" description="Disordered" evidence="1">
    <location>
        <begin position="581"/>
        <end position="606"/>
    </location>
</feature>
<feature type="region of interest" description="Disordered" evidence="1">
    <location>
        <begin position="226"/>
        <end position="272"/>
    </location>
</feature>
<feature type="compositionally biased region" description="Low complexity" evidence="1">
    <location>
        <begin position="458"/>
        <end position="467"/>
    </location>
</feature>
<reference evidence="3 4" key="1">
    <citation type="journal article" date="2011" name="J. Gen. Appl. Microbiol.">
        <title>Draft genome sequencing of the enigmatic basidiomycete Mixia osmundae.</title>
        <authorList>
            <person name="Nishida H."/>
            <person name="Nagatsuka Y."/>
            <person name="Sugiyama J."/>
        </authorList>
    </citation>
    <scope>NUCLEOTIDE SEQUENCE [LARGE SCALE GENOMIC DNA]</scope>
    <source>
        <strain evidence="4">CBS 9802 / IAM 14324 / JCM 22182 / KY 12970</strain>
    </source>
</reference>
<evidence type="ECO:0000313" key="4">
    <source>
        <dbReference type="Proteomes" id="UP000009131"/>
    </source>
</evidence>
<feature type="region of interest" description="Disordered" evidence="1">
    <location>
        <begin position="448"/>
        <end position="467"/>
    </location>
</feature>
<sequence>MSRRVLSLSALALIIAQHVFALPRPATVDLAADSGLVERADVLDTQLAASRRLEQRRAIDALKAWQSYDHPLPHCKIDGSCDVPGTRSTVDDLHIDARKDSPLAPYEAVEANAIKRSETLNERELAKEQTERNQRRLVYCNTPAACTVHDSHSAGEDEKGHQVFARSDHTERETTAQRDAATSPAATAFEPGTESLRGFPGHGWRETDSQSERVIHGIPPIGWRRSLQHEDHGRTHSPATLESGAESLRGFPGHGWGAASQSDRTIPDKWPPMGWRRSLERDEDFAKRQEAKLGSARSSLPVAPDANSLRGFPGHGWRETDSQSERVIHGSPPIGWRRSLQHDEDFAKRQDDGIESTDFSATFEFGTESLRGSPGHGWRKTDSQSDRTIPSKGWRRSVESGEGLMNRQVGGYGWTRPDKRDNAILADLKARSLDNAQADTLAAMSKRQQVQSEHAASTRRAASSTSAAGLKRDLTAIHGDLSEASLAERIRRERADIQMQSREQTATLYRLLKRNEAWTDSAERSNDAVIQYLIKRELDSKTLHERYLALSDILERAQASSLSSETLDLLKREVDFQKMRKRNIDYSSTSHPDERDFIEDEENDEQ</sequence>
<keyword evidence="4" id="KW-1185">Reference proteome</keyword>
<dbReference type="RefSeq" id="XP_014571213.1">
    <property type="nucleotide sequence ID" value="XM_014715727.1"/>
</dbReference>
<feature type="region of interest" description="Disordered" evidence="1">
    <location>
        <begin position="366"/>
        <end position="396"/>
    </location>
</feature>
<reference evidence="3 4" key="2">
    <citation type="journal article" date="2012" name="Open Biol.">
        <title>Characteristics of nucleosomes and linker DNA regions on the genome of the basidiomycete Mixia osmundae revealed by mono- and dinucleosome mapping.</title>
        <authorList>
            <person name="Nishida H."/>
            <person name="Kondo S."/>
            <person name="Matsumoto T."/>
            <person name="Suzuki Y."/>
            <person name="Yoshikawa H."/>
            <person name="Taylor T.D."/>
            <person name="Sugiyama J."/>
        </authorList>
    </citation>
    <scope>NUCLEOTIDE SEQUENCE [LARGE SCALE GENOMIC DNA]</scope>
    <source>
        <strain evidence="4">CBS 9802 / IAM 14324 / JCM 22182 / KY 12970</strain>
    </source>
</reference>
<comment type="caution">
    <text evidence="3">The sequence shown here is derived from an EMBL/GenBank/DDBJ whole genome shotgun (WGS) entry which is preliminary data.</text>
</comment>
<feature type="chain" id="PRO_5009955600" description="Secreted protein" evidence="2">
    <location>
        <begin position="22"/>
        <end position="606"/>
    </location>
</feature>
<feature type="region of interest" description="Disordered" evidence="1">
    <location>
        <begin position="291"/>
        <end position="338"/>
    </location>
</feature>
<dbReference type="HOGENOM" id="CLU_450613_0_0_1"/>
<name>G7DZA7_MIXOS</name>
<feature type="signal peptide" evidence="2">
    <location>
        <begin position="1"/>
        <end position="21"/>
    </location>
</feature>
<feature type="region of interest" description="Disordered" evidence="1">
    <location>
        <begin position="150"/>
        <end position="211"/>
    </location>
</feature>
<dbReference type="AlphaFoldDB" id="G7DZA7"/>
<keyword evidence="2" id="KW-0732">Signal</keyword>
<dbReference type="InParanoid" id="G7DZA7"/>
<evidence type="ECO:0008006" key="5">
    <source>
        <dbReference type="Google" id="ProtNLM"/>
    </source>
</evidence>
<protein>
    <recommendedName>
        <fullName evidence="5">Secreted protein</fullName>
    </recommendedName>
</protein>
<organism evidence="3 4">
    <name type="scientific">Mixia osmundae (strain CBS 9802 / IAM 14324 / JCM 22182 / KY 12970)</name>
    <dbReference type="NCBI Taxonomy" id="764103"/>
    <lineage>
        <taxon>Eukaryota</taxon>
        <taxon>Fungi</taxon>
        <taxon>Dikarya</taxon>
        <taxon>Basidiomycota</taxon>
        <taxon>Pucciniomycotina</taxon>
        <taxon>Mixiomycetes</taxon>
        <taxon>Mixiales</taxon>
        <taxon>Mixiaceae</taxon>
        <taxon>Mixia</taxon>
    </lineage>
</organism>
<dbReference type="EMBL" id="BABT02000068">
    <property type="protein sequence ID" value="GAA95917.1"/>
    <property type="molecule type" value="Genomic_DNA"/>
</dbReference>
<feature type="compositionally biased region" description="Basic and acidic residues" evidence="1">
    <location>
        <begin position="150"/>
        <end position="176"/>
    </location>
</feature>
<proteinExistence type="predicted"/>